<proteinExistence type="predicted"/>
<sequence>MVVQVQIKHHWLDVVNMVSSPFNVQLCHGCFNLLVAFLCHPVFLHAFMDPVCHHFILQTAASPLFYSHIDYIDYLTAPNSETCFHATNPFPCVIMEWEVSDTGYI</sequence>
<reference evidence="1" key="1">
    <citation type="submission" date="2022-03" db="EMBL/GenBank/DDBJ databases">
        <authorList>
            <person name="Martin C."/>
        </authorList>
    </citation>
    <scope>NUCLEOTIDE SEQUENCE</scope>
</reference>
<organism evidence="1 2">
    <name type="scientific">Owenia fusiformis</name>
    <name type="common">Polychaete worm</name>
    <dbReference type="NCBI Taxonomy" id="6347"/>
    <lineage>
        <taxon>Eukaryota</taxon>
        <taxon>Metazoa</taxon>
        <taxon>Spiralia</taxon>
        <taxon>Lophotrochozoa</taxon>
        <taxon>Annelida</taxon>
        <taxon>Polychaeta</taxon>
        <taxon>Sedentaria</taxon>
        <taxon>Canalipalpata</taxon>
        <taxon>Sabellida</taxon>
        <taxon>Oweniida</taxon>
        <taxon>Oweniidae</taxon>
        <taxon>Owenia</taxon>
    </lineage>
</organism>
<dbReference type="EMBL" id="CAIIXF020000009">
    <property type="protein sequence ID" value="CAH1794340.1"/>
    <property type="molecule type" value="Genomic_DNA"/>
</dbReference>
<gene>
    <name evidence="1" type="ORF">OFUS_LOCUS19050</name>
</gene>
<comment type="caution">
    <text evidence="1">The sequence shown here is derived from an EMBL/GenBank/DDBJ whole genome shotgun (WGS) entry which is preliminary data.</text>
</comment>
<dbReference type="AlphaFoldDB" id="A0A8S4PM85"/>
<evidence type="ECO:0000313" key="1">
    <source>
        <dbReference type="EMBL" id="CAH1794340.1"/>
    </source>
</evidence>
<accession>A0A8S4PM85</accession>
<name>A0A8S4PM85_OWEFU</name>
<protein>
    <submittedName>
        <fullName evidence="1">Uncharacterized protein</fullName>
    </submittedName>
</protein>
<dbReference type="Proteomes" id="UP000749559">
    <property type="component" value="Unassembled WGS sequence"/>
</dbReference>
<evidence type="ECO:0000313" key="2">
    <source>
        <dbReference type="Proteomes" id="UP000749559"/>
    </source>
</evidence>
<keyword evidence="2" id="KW-1185">Reference proteome</keyword>